<keyword evidence="2" id="KW-1185">Reference proteome</keyword>
<accession>A0ACB8AI70</accession>
<evidence type="ECO:0000313" key="1">
    <source>
        <dbReference type="EMBL" id="KAH7912661.1"/>
    </source>
</evidence>
<dbReference type="Proteomes" id="UP000790377">
    <property type="component" value="Unassembled WGS sequence"/>
</dbReference>
<evidence type="ECO:0000313" key="2">
    <source>
        <dbReference type="Proteomes" id="UP000790377"/>
    </source>
</evidence>
<sequence length="391" mass="43553">MKETPQSISRRTHRVNSYQTSTTPYREVLRVKQEDIPIRRQCFPTPESAMELKHALQELNYQYDDKTKPLDSTTAPSPSTISSSPAISRTPTPRVPKIAPKTSCSTPAPVSLFAKSPNLGNDSVKYPSEGSPRSKSGSLTEPPSDASIESGHSSPSPFSTATKEPFLASTVARRSPTPVKFIDFTRLQSGPSHSRFRPPSSFTPPRGESLSSSTTNLPNDSIPTTPVPHTDPTHVVADGTTMNPPPLLSFGTNPALGEDTKAFPKKSKFYMEMVQSAPHLRIQRIRQKIRCRNTTQTCFKSAGKDFLDVPPQCDEVQVGDIFTHRSGGSGSLPQVWTWGAGGWLLVRPYEDRLHPVFKEYHLWMRHDGEPRWLLSKTITTYRGRQRKEDRD</sequence>
<reference evidence="1" key="1">
    <citation type="journal article" date="2021" name="New Phytol.">
        <title>Evolutionary innovations through gain and loss of genes in the ectomycorrhizal Boletales.</title>
        <authorList>
            <person name="Wu G."/>
            <person name="Miyauchi S."/>
            <person name="Morin E."/>
            <person name="Kuo A."/>
            <person name="Drula E."/>
            <person name="Varga T."/>
            <person name="Kohler A."/>
            <person name="Feng B."/>
            <person name="Cao Y."/>
            <person name="Lipzen A."/>
            <person name="Daum C."/>
            <person name="Hundley H."/>
            <person name="Pangilinan J."/>
            <person name="Johnson J."/>
            <person name="Barry K."/>
            <person name="LaButti K."/>
            <person name="Ng V."/>
            <person name="Ahrendt S."/>
            <person name="Min B."/>
            <person name="Choi I.G."/>
            <person name="Park H."/>
            <person name="Plett J.M."/>
            <person name="Magnuson J."/>
            <person name="Spatafora J.W."/>
            <person name="Nagy L.G."/>
            <person name="Henrissat B."/>
            <person name="Grigoriev I.V."/>
            <person name="Yang Z.L."/>
            <person name="Xu J."/>
            <person name="Martin F.M."/>
        </authorList>
    </citation>
    <scope>NUCLEOTIDE SEQUENCE</scope>
    <source>
        <strain evidence="1">ATCC 28755</strain>
    </source>
</reference>
<name>A0ACB8AI70_9AGAM</name>
<comment type="caution">
    <text evidence="1">The sequence shown here is derived from an EMBL/GenBank/DDBJ whole genome shotgun (WGS) entry which is preliminary data.</text>
</comment>
<organism evidence="1 2">
    <name type="scientific">Hygrophoropsis aurantiaca</name>
    <dbReference type="NCBI Taxonomy" id="72124"/>
    <lineage>
        <taxon>Eukaryota</taxon>
        <taxon>Fungi</taxon>
        <taxon>Dikarya</taxon>
        <taxon>Basidiomycota</taxon>
        <taxon>Agaricomycotina</taxon>
        <taxon>Agaricomycetes</taxon>
        <taxon>Agaricomycetidae</taxon>
        <taxon>Boletales</taxon>
        <taxon>Coniophorineae</taxon>
        <taxon>Hygrophoropsidaceae</taxon>
        <taxon>Hygrophoropsis</taxon>
    </lineage>
</organism>
<protein>
    <submittedName>
        <fullName evidence="1">Uncharacterized protein</fullName>
    </submittedName>
</protein>
<proteinExistence type="predicted"/>
<dbReference type="EMBL" id="MU267646">
    <property type="protein sequence ID" value="KAH7912661.1"/>
    <property type="molecule type" value="Genomic_DNA"/>
</dbReference>
<gene>
    <name evidence="1" type="ORF">BJ138DRAFT_1147781</name>
</gene>